<dbReference type="Proteomes" id="UP000281553">
    <property type="component" value="Unassembled WGS sequence"/>
</dbReference>
<name>A0A3P6VDM5_DIBLA</name>
<evidence type="ECO:0000259" key="1">
    <source>
        <dbReference type="Pfam" id="PF22669"/>
    </source>
</evidence>
<evidence type="ECO:0000313" key="3">
    <source>
        <dbReference type="Proteomes" id="UP000281553"/>
    </source>
</evidence>
<dbReference type="OrthoDB" id="2248459at2759"/>
<dbReference type="InterPro" id="IPR036691">
    <property type="entry name" value="Endo/exonu/phosph_ase_sf"/>
</dbReference>
<dbReference type="AlphaFoldDB" id="A0A3P6VDM5"/>
<dbReference type="PANTHER" id="PTHR47039:SF1">
    <property type="entry name" value="INOSITOL POLYPHOSPHATE 5-PHOSPHATASE E"/>
    <property type="match status" value="1"/>
</dbReference>
<organism evidence="2 3">
    <name type="scientific">Dibothriocephalus latus</name>
    <name type="common">Fish tapeworm</name>
    <name type="synonym">Diphyllobothrium latum</name>
    <dbReference type="NCBI Taxonomy" id="60516"/>
    <lineage>
        <taxon>Eukaryota</taxon>
        <taxon>Metazoa</taxon>
        <taxon>Spiralia</taxon>
        <taxon>Lophotrochozoa</taxon>
        <taxon>Platyhelminthes</taxon>
        <taxon>Cestoda</taxon>
        <taxon>Eucestoda</taxon>
        <taxon>Diphyllobothriidea</taxon>
        <taxon>Diphyllobothriidae</taxon>
        <taxon>Dibothriocephalus</taxon>
    </lineage>
</organism>
<protein>
    <recommendedName>
        <fullName evidence="1">Inositol polyphosphate-related phosphatase domain-containing protein</fullName>
    </recommendedName>
</protein>
<dbReference type="InterPro" id="IPR053321">
    <property type="entry name" value="IPP-5-Phosphatase_Type_IV"/>
</dbReference>
<dbReference type="Gene3D" id="3.60.10.10">
    <property type="entry name" value="Endonuclease/exonuclease/phosphatase"/>
    <property type="match status" value="1"/>
</dbReference>
<feature type="domain" description="Inositol polyphosphate-related phosphatase" evidence="1">
    <location>
        <begin position="70"/>
        <end position="143"/>
    </location>
</feature>
<dbReference type="PANTHER" id="PTHR47039">
    <property type="entry name" value="INOSITOL POLYPHOSPHATE 5-PHOSPHATASE E"/>
    <property type="match status" value="1"/>
</dbReference>
<proteinExistence type="predicted"/>
<reference evidence="2 3" key="1">
    <citation type="submission" date="2018-11" db="EMBL/GenBank/DDBJ databases">
        <authorList>
            <consortium name="Pathogen Informatics"/>
        </authorList>
    </citation>
    <scope>NUCLEOTIDE SEQUENCE [LARGE SCALE GENOMIC DNA]</scope>
</reference>
<sequence length="155" mass="17889">MDRFDHVLWVGDLNFRVNKSRAEVDQLLTGPNALRHVKSLLEADELRKAMESDNNKSLQLTPVLVLIFFEGKIFEGFEEGDIGFLPTFKFDINSDAYDTSEKQRVPSYTDRILYRSKKKEDVKCLAYDSISHVRCSDHRPVYAVFTVSLKPGRDK</sequence>
<dbReference type="GO" id="GO:0016791">
    <property type="term" value="F:phosphatase activity"/>
    <property type="evidence" value="ECO:0007669"/>
    <property type="project" value="InterPro"/>
</dbReference>
<dbReference type="InterPro" id="IPR000300">
    <property type="entry name" value="IPPc"/>
</dbReference>
<dbReference type="SUPFAM" id="SSF56219">
    <property type="entry name" value="DNase I-like"/>
    <property type="match status" value="1"/>
</dbReference>
<gene>
    <name evidence="2" type="ORF">DILT_LOCUS4234</name>
</gene>
<dbReference type="EMBL" id="UYRU01045092">
    <property type="protein sequence ID" value="VDK88571.1"/>
    <property type="molecule type" value="Genomic_DNA"/>
</dbReference>
<feature type="domain" description="Inositol polyphosphate-related phosphatase" evidence="1">
    <location>
        <begin position="3"/>
        <end position="53"/>
    </location>
</feature>
<dbReference type="GO" id="GO:0046856">
    <property type="term" value="P:phosphatidylinositol dephosphorylation"/>
    <property type="evidence" value="ECO:0007669"/>
    <property type="project" value="InterPro"/>
</dbReference>
<keyword evidence="3" id="KW-1185">Reference proteome</keyword>
<evidence type="ECO:0000313" key="2">
    <source>
        <dbReference type="EMBL" id="VDK88571.1"/>
    </source>
</evidence>
<dbReference type="Pfam" id="PF22669">
    <property type="entry name" value="Exo_endo_phos2"/>
    <property type="match status" value="2"/>
</dbReference>
<accession>A0A3P6VDM5</accession>